<keyword evidence="7" id="KW-1185">Reference proteome</keyword>
<dbReference type="GO" id="GO:0016020">
    <property type="term" value="C:membrane"/>
    <property type="evidence" value="ECO:0007669"/>
    <property type="project" value="TreeGrafter"/>
</dbReference>
<dbReference type="Pfam" id="PF05118">
    <property type="entry name" value="Asp_Arg_Hydrox"/>
    <property type="match status" value="1"/>
</dbReference>
<evidence type="ECO:0000313" key="7">
    <source>
        <dbReference type="Proteomes" id="UP000604046"/>
    </source>
</evidence>
<dbReference type="Gene3D" id="2.60.120.330">
    <property type="entry name" value="B-lactam Antibiotic, Isopenicillin N Synthase, Chain"/>
    <property type="match status" value="1"/>
</dbReference>
<feature type="coiled-coil region" evidence="4">
    <location>
        <begin position="335"/>
        <end position="362"/>
    </location>
</feature>
<dbReference type="InterPro" id="IPR027443">
    <property type="entry name" value="IPNS-like_sf"/>
</dbReference>
<keyword evidence="2" id="KW-0223">Dioxygenase</keyword>
<dbReference type="EMBL" id="CAJNDS010002547">
    <property type="protein sequence ID" value="CAE7521740.1"/>
    <property type="molecule type" value="Genomic_DNA"/>
</dbReference>
<evidence type="ECO:0000256" key="2">
    <source>
        <dbReference type="ARBA" id="ARBA00022964"/>
    </source>
</evidence>
<proteinExistence type="inferred from homology"/>
<accession>A0A812THR9</accession>
<gene>
    <name evidence="6" type="primary">ASPH</name>
    <name evidence="6" type="ORF">SNAT2548_LOCUS29203</name>
</gene>
<dbReference type="GO" id="GO:0051213">
    <property type="term" value="F:dioxygenase activity"/>
    <property type="evidence" value="ECO:0007669"/>
    <property type="project" value="UniProtKB-KW"/>
</dbReference>
<comment type="caution">
    <text evidence="6">The sequence shown here is derived from an EMBL/GenBank/DDBJ whole genome shotgun (WGS) entry which is preliminary data.</text>
</comment>
<dbReference type="AlphaFoldDB" id="A0A812THR9"/>
<comment type="similarity">
    <text evidence="1">Belongs to the aspartyl/asparaginyl beta-hydroxylase family.</text>
</comment>
<keyword evidence="4" id="KW-0175">Coiled coil</keyword>
<evidence type="ECO:0000256" key="4">
    <source>
        <dbReference type="SAM" id="Coils"/>
    </source>
</evidence>
<evidence type="ECO:0000259" key="5">
    <source>
        <dbReference type="Pfam" id="PF05118"/>
    </source>
</evidence>
<evidence type="ECO:0000313" key="6">
    <source>
        <dbReference type="EMBL" id="CAE7521740.1"/>
    </source>
</evidence>
<dbReference type="InterPro" id="IPR007803">
    <property type="entry name" value="Asp/Arg/Pro-Hydrxlase"/>
</dbReference>
<feature type="domain" description="Aspartyl/asparaginy/proline hydroxylase" evidence="5">
    <location>
        <begin position="158"/>
        <end position="310"/>
    </location>
</feature>
<reference evidence="6" key="1">
    <citation type="submission" date="2021-02" db="EMBL/GenBank/DDBJ databases">
        <authorList>
            <person name="Dougan E. K."/>
            <person name="Rhodes N."/>
            <person name="Thang M."/>
            <person name="Chan C."/>
        </authorList>
    </citation>
    <scope>NUCLEOTIDE SEQUENCE</scope>
</reference>
<evidence type="ECO:0000256" key="1">
    <source>
        <dbReference type="ARBA" id="ARBA00007730"/>
    </source>
</evidence>
<dbReference type="InterPro" id="IPR051821">
    <property type="entry name" value="Asp/Asn_beta-hydroxylase"/>
</dbReference>
<dbReference type="OrthoDB" id="411159at2759"/>
<protein>
    <submittedName>
        <fullName evidence="6">ASPH protein</fullName>
    </submittedName>
</protein>
<sequence>MKDVQPLRVDDGLSDSSIQHIQQFLERVPLDSATSCLEAAISAATPMDAVLMSHVAEHFAKLPHCLNELMSKSEAETRCAQRWYKIAIHVLKVNDLHNDAESMWRRAKALKHSDGRALIGWPSPSQSPTIWVSDLPSRPFWNCSLWPFMKALEDSAQLILEEVARMDSEFLTAYPYLKTAGVWQDFFLYRGHRWNATLCELMPRTCHLLLPELPTRPGTPYVTVYNEEVVIFRSKPGAAVGAHCGSSNAVINLHLTLKGGRGTSISVDGIKADLHDGTAICFQDSYFHAVNHGLDGEEERISLVLRVMHPGLSLDLLSGVGRTDDVRDLEAWDRSASLLQEVERLRAEYRRLAASVKKKEALSSESCQT</sequence>
<dbReference type="Proteomes" id="UP000604046">
    <property type="component" value="Unassembled WGS sequence"/>
</dbReference>
<dbReference type="PANTHER" id="PTHR46332">
    <property type="entry name" value="ASPARTATE BETA-HYDROXYLASE DOMAIN-CONTAINING PROTEIN 2"/>
    <property type="match status" value="1"/>
</dbReference>
<evidence type="ECO:0000256" key="3">
    <source>
        <dbReference type="ARBA" id="ARBA00023002"/>
    </source>
</evidence>
<name>A0A812THR9_9DINO</name>
<dbReference type="PANTHER" id="PTHR46332:SF5">
    <property type="entry name" value="ASPARTATE BETA-HYDROXYLASE DOMAIN CONTAINING 2"/>
    <property type="match status" value="1"/>
</dbReference>
<organism evidence="6 7">
    <name type="scientific">Symbiodinium natans</name>
    <dbReference type="NCBI Taxonomy" id="878477"/>
    <lineage>
        <taxon>Eukaryota</taxon>
        <taxon>Sar</taxon>
        <taxon>Alveolata</taxon>
        <taxon>Dinophyceae</taxon>
        <taxon>Suessiales</taxon>
        <taxon>Symbiodiniaceae</taxon>
        <taxon>Symbiodinium</taxon>
    </lineage>
</organism>
<keyword evidence="3" id="KW-0560">Oxidoreductase</keyword>